<keyword evidence="3" id="KW-1185">Reference proteome</keyword>
<feature type="region of interest" description="Disordered" evidence="1">
    <location>
        <begin position="56"/>
        <end position="80"/>
    </location>
</feature>
<reference evidence="2 3" key="1">
    <citation type="submission" date="2017-04" db="EMBL/GenBank/DDBJ databases">
        <title>Draft genome sequence of Marssonina coronaria NL1: causal agent of apple blotch.</title>
        <authorList>
            <person name="Cheng Q."/>
        </authorList>
    </citation>
    <scope>NUCLEOTIDE SEQUENCE [LARGE SCALE GENOMIC DNA]</scope>
    <source>
        <strain evidence="2 3">NL1</strain>
    </source>
</reference>
<dbReference type="InParanoid" id="A0A218YSY2"/>
<accession>A0A218YSY2</accession>
<comment type="caution">
    <text evidence="2">The sequence shown here is derived from an EMBL/GenBank/DDBJ whole genome shotgun (WGS) entry which is preliminary data.</text>
</comment>
<evidence type="ECO:0000313" key="3">
    <source>
        <dbReference type="Proteomes" id="UP000242519"/>
    </source>
</evidence>
<evidence type="ECO:0000313" key="2">
    <source>
        <dbReference type="EMBL" id="OWO97495.1"/>
    </source>
</evidence>
<name>A0A218YSY2_9HELO</name>
<dbReference type="Proteomes" id="UP000242519">
    <property type="component" value="Unassembled WGS sequence"/>
</dbReference>
<evidence type="ECO:0000256" key="1">
    <source>
        <dbReference type="SAM" id="MobiDB-lite"/>
    </source>
</evidence>
<dbReference type="EMBL" id="MZNU01000435">
    <property type="protein sequence ID" value="OWO97495.1"/>
    <property type="molecule type" value="Genomic_DNA"/>
</dbReference>
<proteinExistence type="predicted"/>
<dbReference type="AlphaFoldDB" id="A0A218YSY2"/>
<sequence>MARPSRLIQGEEARGVFVGLEDEQSSEILGGGFWFTMRLRETGLKSARVTHAYREGSGKVQSLGQAPVRHSNVGPGQADDSVLQPRQALQGLGGGHAVPTETESMSMSPCVPEEETLIHSFSSSACTFCETDPFSEPQGWFLVRSRGS</sequence>
<organism evidence="2 3">
    <name type="scientific">Diplocarpon coronariae</name>
    <dbReference type="NCBI Taxonomy" id="2795749"/>
    <lineage>
        <taxon>Eukaryota</taxon>
        <taxon>Fungi</taxon>
        <taxon>Dikarya</taxon>
        <taxon>Ascomycota</taxon>
        <taxon>Pezizomycotina</taxon>
        <taxon>Leotiomycetes</taxon>
        <taxon>Helotiales</taxon>
        <taxon>Drepanopezizaceae</taxon>
        <taxon>Diplocarpon</taxon>
    </lineage>
</organism>
<protein>
    <submittedName>
        <fullName evidence="2">Uncharacterized protein</fullName>
    </submittedName>
</protein>
<gene>
    <name evidence="2" type="ORF">B2J93_9116</name>
</gene>